<reference evidence="3" key="1">
    <citation type="submission" date="2023-04" db="EMBL/GenBank/DDBJ databases">
        <title>Phytophthora fragariaefolia NBRC 109709.</title>
        <authorList>
            <person name="Ichikawa N."/>
            <person name="Sato H."/>
            <person name="Tonouchi N."/>
        </authorList>
    </citation>
    <scope>NUCLEOTIDE SEQUENCE</scope>
    <source>
        <strain evidence="3">NBRC 109709</strain>
    </source>
</reference>
<dbReference type="PROSITE" id="PS50966">
    <property type="entry name" value="ZF_SWIM"/>
    <property type="match status" value="1"/>
</dbReference>
<sequence>MWVLYKRKHLAHFEVHTDNHLENWFGHFKNIAKPSMSMRERIAAIVGCDKRTENDYLDRCNRVDRNVNRNYDSEIAELQFTNHFVAGHIENQYIKAVAKVKSFLYDTTTFGSVVVSDITSSHTVLLDSYDCTCSFANTMKLLCQHANAYLKTINSKRCIPLTRIHRRCVCLSIFPYQ</sequence>
<accession>A0A9W7CWT1</accession>
<dbReference type="AlphaFoldDB" id="A0A9W7CWT1"/>
<gene>
    <name evidence="3" type="ORF">Pfra01_001479500</name>
</gene>
<organism evidence="3 4">
    <name type="scientific">Phytophthora fragariaefolia</name>
    <dbReference type="NCBI Taxonomy" id="1490495"/>
    <lineage>
        <taxon>Eukaryota</taxon>
        <taxon>Sar</taxon>
        <taxon>Stramenopiles</taxon>
        <taxon>Oomycota</taxon>
        <taxon>Peronosporomycetes</taxon>
        <taxon>Peronosporales</taxon>
        <taxon>Peronosporaceae</taxon>
        <taxon>Phytophthora</taxon>
    </lineage>
</organism>
<evidence type="ECO:0000259" key="2">
    <source>
        <dbReference type="PROSITE" id="PS50966"/>
    </source>
</evidence>
<dbReference type="PANTHER" id="PTHR31569:SF4">
    <property type="entry name" value="SWIM-TYPE DOMAIN-CONTAINING PROTEIN"/>
    <property type="match status" value="1"/>
</dbReference>
<dbReference type="OrthoDB" id="143380at2759"/>
<name>A0A9W7CWT1_9STRA</name>
<proteinExistence type="predicted"/>
<keyword evidence="1" id="KW-0863">Zinc-finger</keyword>
<protein>
    <submittedName>
        <fullName evidence="3">Unnamed protein product</fullName>
    </submittedName>
</protein>
<dbReference type="Proteomes" id="UP001165121">
    <property type="component" value="Unassembled WGS sequence"/>
</dbReference>
<keyword evidence="1" id="KW-0479">Metal-binding</keyword>
<dbReference type="InterPro" id="IPR052579">
    <property type="entry name" value="Zinc_finger_SWIM"/>
</dbReference>
<evidence type="ECO:0000313" key="4">
    <source>
        <dbReference type="Proteomes" id="UP001165121"/>
    </source>
</evidence>
<dbReference type="EMBL" id="BSXT01001566">
    <property type="protein sequence ID" value="GMF43594.1"/>
    <property type="molecule type" value="Genomic_DNA"/>
</dbReference>
<dbReference type="GO" id="GO:0008270">
    <property type="term" value="F:zinc ion binding"/>
    <property type="evidence" value="ECO:0007669"/>
    <property type="project" value="UniProtKB-KW"/>
</dbReference>
<evidence type="ECO:0000313" key="3">
    <source>
        <dbReference type="EMBL" id="GMF43594.1"/>
    </source>
</evidence>
<dbReference type="PANTHER" id="PTHR31569">
    <property type="entry name" value="SWIM-TYPE DOMAIN-CONTAINING PROTEIN"/>
    <property type="match status" value="1"/>
</dbReference>
<keyword evidence="1" id="KW-0862">Zinc</keyword>
<comment type="caution">
    <text evidence="3">The sequence shown here is derived from an EMBL/GenBank/DDBJ whole genome shotgun (WGS) entry which is preliminary data.</text>
</comment>
<evidence type="ECO:0000256" key="1">
    <source>
        <dbReference type="PROSITE-ProRule" id="PRU00325"/>
    </source>
</evidence>
<feature type="domain" description="SWIM-type" evidence="2">
    <location>
        <begin position="122"/>
        <end position="154"/>
    </location>
</feature>
<dbReference type="InterPro" id="IPR007527">
    <property type="entry name" value="Znf_SWIM"/>
</dbReference>
<keyword evidence="4" id="KW-1185">Reference proteome</keyword>